<evidence type="ECO:0000256" key="4">
    <source>
        <dbReference type="SAM" id="MobiDB-lite"/>
    </source>
</evidence>
<name>A0A1R3I3G4_9ROSI</name>
<feature type="region of interest" description="Disordered" evidence="4">
    <location>
        <begin position="190"/>
        <end position="252"/>
    </location>
</feature>
<reference evidence="7" key="1">
    <citation type="submission" date="2013-09" db="EMBL/GenBank/DDBJ databases">
        <title>Corchorus olitorius genome sequencing.</title>
        <authorList>
            <person name="Alam M."/>
            <person name="Haque M.S."/>
            <person name="Islam M.S."/>
            <person name="Emdad E.M."/>
            <person name="Islam M.M."/>
            <person name="Ahmed B."/>
            <person name="Halim A."/>
            <person name="Hossen Q.M.M."/>
            <person name="Hossain M.Z."/>
            <person name="Ahmed R."/>
            <person name="Khan M.M."/>
            <person name="Islam R."/>
            <person name="Rashid M.M."/>
            <person name="Khan S.A."/>
            <person name="Rahman M.S."/>
            <person name="Alam M."/>
            <person name="Yahiya A.S."/>
            <person name="Khan M.S."/>
            <person name="Azam M.S."/>
            <person name="Haque T."/>
            <person name="Lashkar M.Z.H."/>
            <person name="Akhand A.I."/>
            <person name="Morshed G."/>
            <person name="Roy S."/>
            <person name="Uddin K.S."/>
            <person name="Rabeya T."/>
            <person name="Hossain A.S."/>
            <person name="Chowdhury A."/>
            <person name="Snigdha A.R."/>
            <person name="Mortoza M.S."/>
            <person name="Matin S.A."/>
            <person name="Hoque S.M.E."/>
            <person name="Islam M.K."/>
            <person name="Roy D.K."/>
            <person name="Haider R."/>
            <person name="Moosa M.M."/>
            <person name="Elias S.M."/>
            <person name="Hasan A.M."/>
            <person name="Jahan S."/>
            <person name="Shafiuddin M."/>
            <person name="Mahmood N."/>
            <person name="Shommy N.S."/>
        </authorList>
    </citation>
    <scope>NUCLEOTIDE SEQUENCE [LARGE SCALE GENOMIC DNA]</scope>
    <source>
        <strain evidence="7">cv. O-4</strain>
    </source>
</reference>
<comment type="caution">
    <text evidence="6">The sequence shown here is derived from an EMBL/GenBank/DDBJ whole genome shotgun (WGS) entry which is preliminary data.</text>
</comment>
<feature type="domain" description="DRBM" evidence="5">
    <location>
        <begin position="1"/>
        <end position="70"/>
    </location>
</feature>
<evidence type="ECO:0000259" key="5">
    <source>
        <dbReference type="PROSITE" id="PS50137"/>
    </source>
</evidence>
<keyword evidence="2 3" id="KW-0694">RNA-binding</keyword>
<dbReference type="SMART" id="SM00358">
    <property type="entry name" value="DSRM"/>
    <property type="match status" value="2"/>
</dbReference>
<evidence type="ECO:0000256" key="2">
    <source>
        <dbReference type="ARBA" id="ARBA00022884"/>
    </source>
</evidence>
<feature type="domain" description="DRBM" evidence="5">
    <location>
        <begin position="89"/>
        <end position="158"/>
    </location>
</feature>
<evidence type="ECO:0000313" key="7">
    <source>
        <dbReference type="Proteomes" id="UP000187203"/>
    </source>
</evidence>
<dbReference type="Pfam" id="PF00035">
    <property type="entry name" value="dsrm"/>
    <property type="match status" value="2"/>
</dbReference>
<proteinExistence type="predicted"/>
<dbReference type="EMBL" id="AWUE01018997">
    <property type="protein sequence ID" value="OMO77132.1"/>
    <property type="molecule type" value="Genomic_DNA"/>
</dbReference>
<evidence type="ECO:0000256" key="3">
    <source>
        <dbReference type="PROSITE-ProRule" id="PRU00266"/>
    </source>
</evidence>
<dbReference type="AlphaFoldDB" id="A0A1R3I3G4"/>
<keyword evidence="1" id="KW-0677">Repeat</keyword>
<dbReference type="InterPro" id="IPR014720">
    <property type="entry name" value="dsRBD_dom"/>
</dbReference>
<evidence type="ECO:0000256" key="1">
    <source>
        <dbReference type="ARBA" id="ARBA00022737"/>
    </source>
</evidence>
<protein>
    <submittedName>
        <fullName evidence="6">Double-stranded RNA-binding protein</fullName>
    </submittedName>
</protein>
<dbReference type="Proteomes" id="UP000187203">
    <property type="component" value="Unassembled WGS sequence"/>
</dbReference>
<dbReference type="SUPFAM" id="SSF54768">
    <property type="entry name" value="dsRNA-binding domain-like"/>
    <property type="match status" value="2"/>
</dbReference>
<sequence>MYKSKLQELCQQQQWALPRYTCMKDGPDHNPSFKSSVSLNGISFHSSPSCKSCKESQNDAAKSALLHLSSSSSAATATPDAVQKVVVGLYKKLLQELTEREGLSSNPEYKTVKFGMAHSPTFFSTVEVEGVVYHGEGGKSKKEAELNAAKVAYTNLIEGLQGNCSGEEPPPDGDYLVQRMSTLNVVTTAEEKEYDEEQEDKAGQKLLLNATTSPDYSKQDEGKGMKAGEKEVANATTSPDNSSSSKTVPVSAEEGSSFSALTHVDISAPSIADSTMKEDPELRSYLLNNRVRVYSSFPNIAFPQGITVLPISEDKWVAVSLEFPNERVD</sequence>
<feature type="compositionally biased region" description="Basic and acidic residues" evidence="4">
    <location>
        <begin position="217"/>
        <end position="232"/>
    </location>
</feature>
<evidence type="ECO:0000313" key="6">
    <source>
        <dbReference type="EMBL" id="OMO77132.1"/>
    </source>
</evidence>
<dbReference type="OrthoDB" id="5274873at2759"/>
<dbReference type="Gene3D" id="3.30.160.20">
    <property type="match status" value="2"/>
</dbReference>
<dbReference type="GO" id="GO:0003723">
    <property type="term" value="F:RNA binding"/>
    <property type="evidence" value="ECO:0007669"/>
    <property type="project" value="UniProtKB-UniRule"/>
</dbReference>
<keyword evidence="7" id="KW-1185">Reference proteome</keyword>
<gene>
    <name evidence="6" type="ORF">COLO4_25321</name>
</gene>
<dbReference type="PROSITE" id="PS50137">
    <property type="entry name" value="DS_RBD"/>
    <property type="match status" value="2"/>
</dbReference>
<dbReference type="PANTHER" id="PTHR46031:SF31">
    <property type="entry name" value="DOUBLE-STRANDED RNA-BINDING PROTEIN 1-LIKE"/>
    <property type="match status" value="1"/>
</dbReference>
<accession>A0A1R3I3G4</accession>
<organism evidence="6 7">
    <name type="scientific">Corchorus olitorius</name>
    <dbReference type="NCBI Taxonomy" id="93759"/>
    <lineage>
        <taxon>Eukaryota</taxon>
        <taxon>Viridiplantae</taxon>
        <taxon>Streptophyta</taxon>
        <taxon>Embryophyta</taxon>
        <taxon>Tracheophyta</taxon>
        <taxon>Spermatophyta</taxon>
        <taxon>Magnoliopsida</taxon>
        <taxon>eudicotyledons</taxon>
        <taxon>Gunneridae</taxon>
        <taxon>Pentapetalae</taxon>
        <taxon>rosids</taxon>
        <taxon>malvids</taxon>
        <taxon>Malvales</taxon>
        <taxon>Malvaceae</taxon>
        <taxon>Grewioideae</taxon>
        <taxon>Apeibeae</taxon>
        <taxon>Corchorus</taxon>
    </lineage>
</organism>
<dbReference type="PANTHER" id="PTHR46031">
    <property type="match status" value="1"/>
</dbReference>
<feature type="compositionally biased region" description="Polar residues" evidence="4">
    <location>
        <begin position="234"/>
        <end position="252"/>
    </location>
</feature>